<dbReference type="PANTHER" id="PTHR11079">
    <property type="entry name" value="CYTOSINE DEAMINASE FAMILY MEMBER"/>
    <property type="match status" value="1"/>
</dbReference>
<organism evidence="3 4">
    <name type="scientific">Gimesia aquarii</name>
    <dbReference type="NCBI Taxonomy" id="2527964"/>
    <lineage>
        <taxon>Bacteria</taxon>
        <taxon>Pseudomonadati</taxon>
        <taxon>Planctomycetota</taxon>
        <taxon>Planctomycetia</taxon>
        <taxon>Planctomycetales</taxon>
        <taxon>Planctomycetaceae</taxon>
        <taxon>Gimesia</taxon>
    </lineage>
</organism>
<keyword evidence="1" id="KW-0812">Transmembrane</keyword>
<dbReference type="KEGG" id="gaw:V144x_32620"/>
<name>A0A517VXP6_9PLAN</name>
<accession>A0A517VXP6</accession>
<evidence type="ECO:0000259" key="2">
    <source>
        <dbReference type="PROSITE" id="PS51747"/>
    </source>
</evidence>
<dbReference type="Pfam" id="PF00383">
    <property type="entry name" value="dCMP_cyt_deam_1"/>
    <property type="match status" value="1"/>
</dbReference>
<evidence type="ECO:0000313" key="3">
    <source>
        <dbReference type="EMBL" id="QDT97780.1"/>
    </source>
</evidence>
<keyword evidence="1" id="KW-1133">Transmembrane helix</keyword>
<evidence type="ECO:0000256" key="1">
    <source>
        <dbReference type="SAM" id="Phobius"/>
    </source>
</evidence>
<dbReference type="AlphaFoldDB" id="A0A517VXP6"/>
<dbReference type="GO" id="GO:0047974">
    <property type="term" value="F:guanosine deaminase activity"/>
    <property type="evidence" value="ECO:0007669"/>
    <property type="project" value="TreeGrafter"/>
</dbReference>
<dbReference type="InterPro" id="IPR016193">
    <property type="entry name" value="Cytidine_deaminase-like"/>
</dbReference>
<protein>
    <submittedName>
        <fullName evidence="3">Guanine deaminase</fullName>
        <ecNumber evidence="3">3.5.4.3</ecNumber>
    </submittedName>
</protein>
<dbReference type="RefSeq" id="WP_144986076.1">
    <property type="nucleotide sequence ID" value="NZ_CP037920.1"/>
</dbReference>
<feature type="transmembrane region" description="Helical" evidence="1">
    <location>
        <begin position="7"/>
        <end position="23"/>
    </location>
</feature>
<dbReference type="EMBL" id="CP037920">
    <property type="protein sequence ID" value="QDT97780.1"/>
    <property type="molecule type" value="Genomic_DNA"/>
</dbReference>
<sequence length="282" mass="31640">MTQWISTISLGAVIAIASIYWVVDESQSQTVVSPNQKSVKYVGSGTDYEGVPQSIDLSYIFTSTRPPCTECSHSDSSLRHKYQCQQHNIKRGKKYRGIEVGENRWIKMACEEAHQSVKEGGGPFGAVIVQIDDASNQVIRFWRCRNQVTRNIDPTAHAEVSAIRTVASELGVFDLGDIRRDDPRLKLAQSGETSHCEIYSSCEPCPMCYAAIRWARIDTIVFSATRFDAAEPGVDFSDLNLYEELATPYQDRDSNGLRVYQATTTNSLDAFNLWKNIDKVTY</sequence>
<evidence type="ECO:0000313" key="4">
    <source>
        <dbReference type="Proteomes" id="UP000318704"/>
    </source>
</evidence>
<feature type="domain" description="CMP/dCMP-type deaminase" evidence="2">
    <location>
        <begin position="100"/>
        <end position="249"/>
    </location>
</feature>
<dbReference type="CDD" id="cd01285">
    <property type="entry name" value="nucleoside_deaminase"/>
    <property type="match status" value="1"/>
</dbReference>
<dbReference type="PANTHER" id="PTHR11079:SF161">
    <property type="entry name" value="CMP_DCMP-TYPE DEAMINASE DOMAIN-CONTAINING PROTEIN"/>
    <property type="match status" value="1"/>
</dbReference>
<keyword evidence="3" id="KW-0378">Hydrolase</keyword>
<dbReference type="GO" id="GO:0008892">
    <property type="term" value="F:guanine deaminase activity"/>
    <property type="evidence" value="ECO:0007669"/>
    <property type="project" value="UniProtKB-EC"/>
</dbReference>
<proteinExistence type="predicted"/>
<dbReference type="EC" id="3.5.4.3" evidence="3"/>
<dbReference type="Proteomes" id="UP000318704">
    <property type="component" value="Chromosome"/>
</dbReference>
<dbReference type="GO" id="GO:0006152">
    <property type="term" value="P:purine nucleoside catabolic process"/>
    <property type="evidence" value="ECO:0007669"/>
    <property type="project" value="TreeGrafter"/>
</dbReference>
<dbReference type="InterPro" id="IPR002125">
    <property type="entry name" value="CMP_dCMP_dom"/>
</dbReference>
<gene>
    <name evidence="3" type="primary">guaD</name>
    <name evidence="3" type="ORF">V144x_32620</name>
</gene>
<reference evidence="3 4" key="1">
    <citation type="submission" date="2019-03" db="EMBL/GenBank/DDBJ databases">
        <title>Deep-cultivation of Planctomycetes and their phenomic and genomic characterization uncovers novel biology.</title>
        <authorList>
            <person name="Wiegand S."/>
            <person name="Jogler M."/>
            <person name="Boedeker C."/>
            <person name="Pinto D."/>
            <person name="Vollmers J."/>
            <person name="Rivas-Marin E."/>
            <person name="Kohn T."/>
            <person name="Peeters S.H."/>
            <person name="Heuer A."/>
            <person name="Rast P."/>
            <person name="Oberbeckmann S."/>
            <person name="Bunk B."/>
            <person name="Jeske O."/>
            <person name="Meyerdierks A."/>
            <person name="Storesund J.E."/>
            <person name="Kallscheuer N."/>
            <person name="Luecker S."/>
            <person name="Lage O.M."/>
            <person name="Pohl T."/>
            <person name="Merkel B.J."/>
            <person name="Hornburger P."/>
            <person name="Mueller R.-W."/>
            <person name="Bruemmer F."/>
            <person name="Labrenz M."/>
            <person name="Spormann A.M."/>
            <person name="Op den Camp H."/>
            <person name="Overmann J."/>
            <person name="Amann R."/>
            <person name="Jetten M.S.M."/>
            <person name="Mascher T."/>
            <person name="Medema M.H."/>
            <person name="Devos D.P."/>
            <person name="Kaster A.-K."/>
            <person name="Ovreas L."/>
            <person name="Rohde M."/>
            <person name="Galperin M.Y."/>
            <person name="Jogler C."/>
        </authorList>
    </citation>
    <scope>NUCLEOTIDE SEQUENCE [LARGE SCALE GENOMIC DNA]</scope>
    <source>
        <strain evidence="3 4">V144</strain>
    </source>
</reference>
<keyword evidence="1" id="KW-0472">Membrane</keyword>
<dbReference type="PROSITE" id="PS51747">
    <property type="entry name" value="CYT_DCMP_DEAMINASES_2"/>
    <property type="match status" value="1"/>
</dbReference>
<dbReference type="SUPFAM" id="SSF53927">
    <property type="entry name" value="Cytidine deaminase-like"/>
    <property type="match status" value="1"/>
</dbReference>
<dbReference type="Gene3D" id="3.40.140.10">
    <property type="entry name" value="Cytidine Deaminase, domain 2"/>
    <property type="match status" value="1"/>
</dbReference>